<reference evidence="2" key="1">
    <citation type="journal article" date="2011" name="Science">
        <title>The plant cell wall-decomposing machinery underlies the functional diversity of forest fungi.</title>
        <authorList>
            <person name="Eastwood D.C."/>
            <person name="Floudas D."/>
            <person name="Binder M."/>
            <person name="Majcherczyk A."/>
            <person name="Schneider P."/>
            <person name="Aerts A."/>
            <person name="Asiegbu F.O."/>
            <person name="Baker S.E."/>
            <person name="Barry K."/>
            <person name="Bendiksby M."/>
            <person name="Blumentritt M."/>
            <person name="Coutinho P.M."/>
            <person name="Cullen D."/>
            <person name="de Vries R.P."/>
            <person name="Gathman A."/>
            <person name="Goodell B."/>
            <person name="Henrissat B."/>
            <person name="Ihrmark K."/>
            <person name="Kauserud H."/>
            <person name="Kohler A."/>
            <person name="LaButti K."/>
            <person name="Lapidus A."/>
            <person name="Lavin J.L."/>
            <person name="Lee Y.-H."/>
            <person name="Lindquist E."/>
            <person name="Lilly W."/>
            <person name="Lucas S."/>
            <person name="Morin E."/>
            <person name="Murat C."/>
            <person name="Oguiza J.A."/>
            <person name="Park J."/>
            <person name="Pisabarro A.G."/>
            <person name="Riley R."/>
            <person name="Rosling A."/>
            <person name="Salamov A."/>
            <person name="Schmidt O."/>
            <person name="Schmutz J."/>
            <person name="Skrede I."/>
            <person name="Stenlid J."/>
            <person name="Wiebenga A."/>
            <person name="Xie X."/>
            <person name="Kuees U."/>
            <person name="Hibbett D.S."/>
            <person name="Hoffmeister D."/>
            <person name="Hoegberg N."/>
            <person name="Martin F."/>
            <person name="Grigoriev I.V."/>
            <person name="Watkinson S.C."/>
        </authorList>
    </citation>
    <scope>NUCLEOTIDE SEQUENCE [LARGE SCALE GENOMIC DNA]</scope>
    <source>
        <strain evidence="2">strain S7.3</strain>
    </source>
</reference>
<proteinExistence type="predicted"/>
<sequence length="258" mass="30227">MGERRPGRWRTQRKTAEVILTAKVDATSISNFQERCKAQNVSGGVHHPFWEGFPHCNIHMAITPDILRQLYQGIVKHLIHWCSSLMTNKELDDRICRLPPCFGVRHFKHGWSQLSQISGTERKDMARILLGKVPSQVVMCYRALLDFIYIAQYASHDDTTIQYPEDSPDLYHANKHIFVHLGVREHLNIPKFHSMLHYAECIRNFGTTNNYNTKMFKRFHVDFAKEGWRVSNSHDKVPQMTQWLSRQEKVAMFESYLN</sequence>
<dbReference type="AlphaFoldDB" id="F8Q5G6"/>
<dbReference type="Proteomes" id="UP000008063">
    <property type="component" value="Unassembled WGS sequence"/>
</dbReference>
<keyword evidence="2" id="KW-1185">Reference proteome</keyword>
<dbReference type="STRING" id="936435.F8Q5G6"/>
<evidence type="ECO:0008006" key="3">
    <source>
        <dbReference type="Google" id="ProtNLM"/>
    </source>
</evidence>
<evidence type="ECO:0000313" key="1">
    <source>
        <dbReference type="EMBL" id="EGN96437.1"/>
    </source>
</evidence>
<name>F8Q5G6_SERL3</name>
<evidence type="ECO:0000313" key="2">
    <source>
        <dbReference type="Proteomes" id="UP000008063"/>
    </source>
</evidence>
<gene>
    <name evidence="1" type="ORF">SERLA73DRAFT_59635</name>
</gene>
<feature type="non-terminal residue" evidence="1">
    <location>
        <position position="258"/>
    </location>
</feature>
<dbReference type="OrthoDB" id="3232941at2759"/>
<dbReference type="HOGENOM" id="CLU_006344_12_2_1"/>
<dbReference type="InParanoid" id="F8Q5G6"/>
<organism evidence="2">
    <name type="scientific">Serpula lacrymans var. lacrymans (strain S7.3)</name>
    <name type="common">Dry rot fungus</name>
    <dbReference type="NCBI Taxonomy" id="936435"/>
    <lineage>
        <taxon>Eukaryota</taxon>
        <taxon>Fungi</taxon>
        <taxon>Dikarya</taxon>
        <taxon>Basidiomycota</taxon>
        <taxon>Agaricomycotina</taxon>
        <taxon>Agaricomycetes</taxon>
        <taxon>Agaricomycetidae</taxon>
        <taxon>Boletales</taxon>
        <taxon>Coniophorineae</taxon>
        <taxon>Serpulaceae</taxon>
        <taxon>Serpula</taxon>
    </lineage>
</organism>
<dbReference type="InterPro" id="IPR041078">
    <property type="entry name" value="Plavaka"/>
</dbReference>
<dbReference type="OMA" id="HKEMECT"/>
<protein>
    <recommendedName>
        <fullName evidence="3">CxC2-like cysteine cluster KDZ transposase-associated domain-containing protein</fullName>
    </recommendedName>
</protein>
<dbReference type="EMBL" id="GL945484">
    <property type="protein sequence ID" value="EGN96437.1"/>
    <property type="molecule type" value="Genomic_DNA"/>
</dbReference>
<dbReference type="Pfam" id="PF18759">
    <property type="entry name" value="Plavaka"/>
    <property type="match status" value="1"/>
</dbReference>
<accession>F8Q5G6</accession>